<feature type="region of interest" description="Disordered" evidence="1">
    <location>
        <begin position="1"/>
        <end position="102"/>
    </location>
</feature>
<dbReference type="PANTHER" id="PTHR40460:SF1">
    <property type="entry name" value="CSBD-LIKE DOMAIN-CONTAINING PROTEIN"/>
    <property type="match status" value="1"/>
</dbReference>
<dbReference type="PANTHER" id="PTHR40460">
    <property type="entry name" value="CHROMOSOME 1, WHOLE GENOME SHOTGUN SEQUENCE"/>
    <property type="match status" value="1"/>
</dbReference>
<dbReference type="EMBL" id="AACS02000009">
    <property type="protein sequence ID" value="EAU89476.1"/>
    <property type="molecule type" value="Genomic_DNA"/>
</dbReference>
<proteinExistence type="predicted"/>
<dbReference type="OrthoDB" id="9999611at2759"/>
<accession>A8NBV5</accession>
<dbReference type="OMA" id="MANVQGY"/>
<evidence type="ECO:0008006" key="4">
    <source>
        <dbReference type="Google" id="ProtNLM"/>
    </source>
</evidence>
<evidence type="ECO:0000313" key="3">
    <source>
        <dbReference type="Proteomes" id="UP000001861"/>
    </source>
</evidence>
<feature type="compositionally biased region" description="Polar residues" evidence="1">
    <location>
        <begin position="1"/>
        <end position="18"/>
    </location>
</feature>
<dbReference type="InParanoid" id="A8NBV5"/>
<sequence length="102" mass="10830">MTSNGPSKTSGQYHSTKGSAKETLGNVFGSTNMQQKGKSEHAAGEAEYNAARAHGYAEGTQDRVLGKKDQVVGSATGDRSQQAHGDIRHGKGETQQDINRKL</sequence>
<reference evidence="2 3" key="1">
    <citation type="journal article" date="2010" name="Proc. Natl. Acad. Sci. U.S.A.">
        <title>Insights into evolution of multicellular fungi from the assembled chromosomes of the mushroom Coprinopsis cinerea (Coprinus cinereus).</title>
        <authorList>
            <person name="Stajich J.E."/>
            <person name="Wilke S.K."/>
            <person name="Ahren D."/>
            <person name="Au C.H."/>
            <person name="Birren B.W."/>
            <person name="Borodovsky M."/>
            <person name="Burns C."/>
            <person name="Canback B."/>
            <person name="Casselton L.A."/>
            <person name="Cheng C.K."/>
            <person name="Deng J."/>
            <person name="Dietrich F.S."/>
            <person name="Fargo D.C."/>
            <person name="Farman M.L."/>
            <person name="Gathman A.C."/>
            <person name="Goldberg J."/>
            <person name="Guigo R."/>
            <person name="Hoegger P.J."/>
            <person name="Hooker J.B."/>
            <person name="Huggins A."/>
            <person name="James T.Y."/>
            <person name="Kamada T."/>
            <person name="Kilaru S."/>
            <person name="Kodira C."/>
            <person name="Kues U."/>
            <person name="Kupfer D."/>
            <person name="Kwan H.S."/>
            <person name="Lomsadze A."/>
            <person name="Li W."/>
            <person name="Lilly W.W."/>
            <person name="Ma L.J."/>
            <person name="Mackey A.J."/>
            <person name="Manning G."/>
            <person name="Martin F."/>
            <person name="Muraguchi H."/>
            <person name="Natvig D.O."/>
            <person name="Palmerini H."/>
            <person name="Ramesh M.A."/>
            <person name="Rehmeyer C.J."/>
            <person name="Roe B.A."/>
            <person name="Shenoy N."/>
            <person name="Stanke M."/>
            <person name="Ter-Hovhannisyan V."/>
            <person name="Tunlid A."/>
            <person name="Velagapudi R."/>
            <person name="Vision T.J."/>
            <person name="Zeng Q."/>
            <person name="Zolan M.E."/>
            <person name="Pukkila P.J."/>
        </authorList>
    </citation>
    <scope>NUCLEOTIDE SEQUENCE [LARGE SCALE GENOMIC DNA]</scope>
    <source>
        <strain evidence="3">Okayama-7 / 130 / ATCC MYA-4618 / FGSC 9003</strain>
    </source>
</reference>
<feature type="compositionally biased region" description="Basic and acidic residues" evidence="1">
    <location>
        <begin position="85"/>
        <end position="102"/>
    </location>
</feature>
<protein>
    <recommendedName>
        <fullName evidence="4">Mismatched base pair and cruciform DNA recognition protein</fullName>
    </recommendedName>
</protein>
<comment type="caution">
    <text evidence="2">The sequence shown here is derived from an EMBL/GenBank/DDBJ whole genome shotgun (WGS) entry which is preliminary data.</text>
</comment>
<keyword evidence="3" id="KW-1185">Reference proteome</keyword>
<dbReference type="STRING" id="240176.A8NBV5"/>
<dbReference type="GeneID" id="6008799"/>
<gene>
    <name evidence="2" type="ORF">CC1G_07702</name>
</gene>
<dbReference type="Proteomes" id="UP000001861">
    <property type="component" value="Unassembled WGS sequence"/>
</dbReference>
<dbReference type="VEuPathDB" id="FungiDB:CC1G_07702"/>
<feature type="compositionally biased region" description="Basic and acidic residues" evidence="1">
    <location>
        <begin position="60"/>
        <end position="70"/>
    </location>
</feature>
<evidence type="ECO:0000256" key="1">
    <source>
        <dbReference type="SAM" id="MobiDB-lite"/>
    </source>
</evidence>
<dbReference type="AlphaFoldDB" id="A8NBV5"/>
<name>A8NBV5_COPC7</name>
<organism evidence="2 3">
    <name type="scientific">Coprinopsis cinerea (strain Okayama-7 / 130 / ATCC MYA-4618 / FGSC 9003)</name>
    <name type="common">Inky cap fungus</name>
    <name type="synonym">Hormographiella aspergillata</name>
    <dbReference type="NCBI Taxonomy" id="240176"/>
    <lineage>
        <taxon>Eukaryota</taxon>
        <taxon>Fungi</taxon>
        <taxon>Dikarya</taxon>
        <taxon>Basidiomycota</taxon>
        <taxon>Agaricomycotina</taxon>
        <taxon>Agaricomycetes</taxon>
        <taxon>Agaricomycetidae</taxon>
        <taxon>Agaricales</taxon>
        <taxon>Agaricineae</taxon>
        <taxon>Psathyrellaceae</taxon>
        <taxon>Coprinopsis</taxon>
    </lineage>
</organism>
<evidence type="ECO:0000313" key="2">
    <source>
        <dbReference type="EMBL" id="EAU89476.1"/>
    </source>
</evidence>
<dbReference type="KEGG" id="cci:CC1G_07702"/>
<dbReference type="RefSeq" id="XP_001832315.1">
    <property type="nucleotide sequence ID" value="XM_001832263.2"/>
</dbReference>
<dbReference type="eggNOG" id="ENOG502SAI8">
    <property type="taxonomic scope" value="Eukaryota"/>
</dbReference>